<dbReference type="InterPro" id="IPR000618">
    <property type="entry name" value="Insect_cuticle"/>
</dbReference>
<evidence type="ECO:0000256" key="3">
    <source>
        <dbReference type="SAM" id="Phobius"/>
    </source>
</evidence>
<keyword evidence="3" id="KW-1133">Transmembrane helix</keyword>
<dbReference type="PANTHER" id="PTHR12236">
    <property type="entry name" value="STRUCTURAL CONTITUENT OF CUTICLE"/>
    <property type="match status" value="1"/>
</dbReference>
<keyword evidence="3" id="KW-0812">Transmembrane</keyword>
<protein>
    <submittedName>
        <fullName evidence="4">Proresilinlike [Musca domestica]</fullName>
    </submittedName>
</protein>
<dbReference type="PROSITE" id="PS51155">
    <property type="entry name" value="CHIT_BIND_RR_2"/>
    <property type="match status" value="1"/>
</dbReference>
<dbReference type="PROSITE" id="PS00233">
    <property type="entry name" value="CHIT_BIND_RR_1"/>
    <property type="match status" value="1"/>
</dbReference>
<evidence type="ECO:0000313" key="4">
    <source>
        <dbReference type="EMBL" id="CDW36990.1"/>
    </source>
</evidence>
<proteinExistence type="predicted"/>
<sequence>LHHHHHHASGKNVIVQDILGSCNLIIFLLQCLIIISCATLILGDGFHSEPLRKSTPPPQPEPYAYNYQVRDEETFTSFDKEEQQDSTGFVSGSYKVSLPDGRIQTVTYTADAIHGFEAEVTYEGEAQYPPEPTEEERHF</sequence>
<feature type="non-terminal residue" evidence="4">
    <location>
        <position position="1"/>
    </location>
</feature>
<organism evidence="4">
    <name type="scientific">Lepeophtheirus salmonis</name>
    <name type="common">Salmon louse</name>
    <name type="synonym">Caligus salmonis</name>
    <dbReference type="NCBI Taxonomy" id="72036"/>
    <lineage>
        <taxon>Eukaryota</taxon>
        <taxon>Metazoa</taxon>
        <taxon>Ecdysozoa</taxon>
        <taxon>Arthropoda</taxon>
        <taxon>Crustacea</taxon>
        <taxon>Multicrustacea</taxon>
        <taxon>Hexanauplia</taxon>
        <taxon>Copepoda</taxon>
        <taxon>Siphonostomatoida</taxon>
        <taxon>Caligidae</taxon>
        <taxon>Lepeophtheirus</taxon>
    </lineage>
</organism>
<dbReference type="EMBL" id="HACA01019629">
    <property type="protein sequence ID" value="CDW36990.1"/>
    <property type="molecule type" value="Transcribed_RNA"/>
</dbReference>
<dbReference type="Pfam" id="PF00379">
    <property type="entry name" value="Chitin_bind_4"/>
    <property type="match status" value="1"/>
</dbReference>
<feature type="transmembrane region" description="Helical" evidence="3">
    <location>
        <begin position="24"/>
        <end position="43"/>
    </location>
</feature>
<keyword evidence="3" id="KW-0472">Membrane</keyword>
<dbReference type="InterPro" id="IPR051217">
    <property type="entry name" value="Insect_Cuticle_Struc_Prot"/>
</dbReference>
<dbReference type="PANTHER" id="PTHR12236:SF79">
    <property type="entry name" value="CUTICULAR PROTEIN 50CB-RELATED"/>
    <property type="match status" value="1"/>
</dbReference>
<keyword evidence="1 2" id="KW-0193">Cuticle</keyword>
<dbReference type="InterPro" id="IPR031311">
    <property type="entry name" value="CHIT_BIND_RR_consensus"/>
</dbReference>
<dbReference type="GO" id="GO:0005615">
    <property type="term" value="C:extracellular space"/>
    <property type="evidence" value="ECO:0007669"/>
    <property type="project" value="TreeGrafter"/>
</dbReference>
<dbReference type="OrthoDB" id="8194276at2759"/>
<evidence type="ECO:0000256" key="2">
    <source>
        <dbReference type="PROSITE-ProRule" id="PRU00497"/>
    </source>
</evidence>
<dbReference type="AlphaFoldDB" id="A0A0K2UFZ1"/>
<accession>A0A0K2UFZ1</accession>
<evidence type="ECO:0000256" key="1">
    <source>
        <dbReference type="ARBA" id="ARBA00022460"/>
    </source>
</evidence>
<dbReference type="GO" id="GO:0031012">
    <property type="term" value="C:extracellular matrix"/>
    <property type="evidence" value="ECO:0007669"/>
    <property type="project" value="TreeGrafter"/>
</dbReference>
<reference evidence="4" key="1">
    <citation type="submission" date="2014-05" db="EMBL/GenBank/DDBJ databases">
        <authorList>
            <person name="Chronopoulou M."/>
        </authorList>
    </citation>
    <scope>NUCLEOTIDE SEQUENCE</scope>
    <source>
        <tissue evidence="4">Whole organism</tissue>
    </source>
</reference>
<name>A0A0K2UFZ1_LEPSM</name>
<dbReference type="GO" id="GO:0042302">
    <property type="term" value="F:structural constituent of cuticle"/>
    <property type="evidence" value="ECO:0007669"/>
    <property type="project" value="UniProtKB-UniRule"/>
</dbReference>
<dbReference type="PRINTS" id="PR00947">
    <property type="entry name" value="CUTICLE"/>
</dbReference>